<dbReference type="InterPro" id="IPR041418">
    <property type="entry name" value="SAM_3"/>
</dbReference>
<dbReference type="GO" id="GO:0005886">
    <property type="term" value="C:plasma membrane"/>
    <property type="evidence" value="ECO:0000318"/>
    <property type="project" value="GO_Central"/>
</dbReference>
<keyword evidence="2 3" id="KW-0728">SH3 domain</keyword>
<evidence type="ECO:0000313" key="6">
    <source>
        <dbReference type="Ensembl" id="ENSGALP00010041127.1"/>
    </source>
</evidence>
<dbReference type="OrthoDB" id="9117785at2759"/>
<proteinExistence type="inferred from homology"/>
<dbReference type="PANTHER" id="PTHR12287:SF22">
    <property type="entry name" value="EPIDERMAL GROWTH FACTOR RECEPTOR KINASE SUBSTRATE 8-LIKE PROTEIN 3"/>
    <property type="match status" value="1"/>
</dbReference>
<dbReference type="PROSITE" id="PS50002">
    <property type="entry name" value="SH3"/>
    <property type="match status" value="1"/>
</dbReference>
<organism evidence="6 7">
    <name type="scientific">Gallus gallus</name>
    <name type="common">Chicken</name>
    <dbReference type="NCBI Taxonomy" id="9031"/>
    <lineage>
        <taxon>Eukaryota</taxon>
        <taxon>Metazoa</taxon>
        <taxon>Chordata</taxon>
        <taxon>Craniata</taxon>
        <taxon>Vertebrata</taxon>
        <taxon>Euteleostomi</taxon>
        <taxon>Archelosauria</taxon>
        <taxon>Archosauria</taxon>
        <taxon>Dinosauria</taxon>
        <taxon>Saurischia</taxon>
        <taxon>Theropoda</taxon>
        <taxon>Coelurosauria</taxon>
        <taxon>Aves</taxon>
        <taxon>Neognathae</taxon>
        <taxon>Galloanserae</taxon>
        <taxon>Galliformes</taxon>
        <taxon>Phasianidae</taxon>
        <taxon>Phasianinae</taxon>
        <taxon>Gallus</taxon>
    </lineage>
</organism>
<dbReference type="InterPro" id="IPR011993">
    <property type="entry name" value="PH-like_dom_sf"/>
</dbReference>
<dbReference type="Ensembl" id="ENSGALT00010067223.1">
    <property type="protein sequence ID" value="ENSGALP00010041127.1"/>
    <property type="gene ID" value="ENSGALG00010027729.1"/>
</dbReference>
<dbReference type="SUPFAM" id="SSF50729">
    <property type="entry name" value="PH domain-like"/>
    <property type="match status" value="1"/>
</dbReference>
<feature type="region of interest" description="Disordered" evidence="4">
    <location>
        <begin position="322"/>
        <end position="341"/>
    </location>
</feature>
<comment type="similarity">
    <text evidence="1">Belongs to the EPS8 family.</text>
</comment>
<evidence type="ECO:0000313" key="7">
    <source>
        <dbReference type="Proteomes" id="UP000000539"/>
    </source>
</evidence>
<name>A0A8V1AFP0_CHICK</name>
<reference evidence="6" key="1">
    <citation type="submission" date="2020-11" db="EMBL/GenBank/DDBJ databases">
        <title>Gallus gallus (Chicken) genome, bGalGal1, GRCg7b, maternal haplotype autosomes + Z &amp; W.</title>
        <authorList>
            <person name="Warren W."/>
            <person name="Formenti G."/>
            <person name="Fedrigo O."/>
            <person name="Haase B."/>
            <person name="Mountcastle J."/>
            <person name="Balacco J."/>
            <person name="Tracey A."/>
            <person name="Schneider V."/>
            <person name="Okimoto R."/>
            <person name="Cheng H."/>
            <person name="Hawken R."/>
            <person name="Howe K."/>
            <person name="Jarvis E.D."/>
        </authorList>
    </citation>
    <scope>NUCLEOTIDE SEQUENCE [LARGE SCALE GENOMIC DNA]</scope>
    <source>
        <strain evidence="6">Broiler</strain>
    </source>
</reference>
<sequence length="629" mass="69804">MSRAQLRIPPAVSPAALQRPNLICSERVRAATQIPAWPDSLHRASAAAAPARSTAVRMGDPFAHWSGSAARTEYEDSPHGPASFARPSAKSIYNQRKDYGQTLLKPQSDFQHHVEHLLTLRLERELRGAEDCVGRLRELEAQGKVWGQDVLLGVRGHELLLSDVESREDLDSFPLSSIQDCLATPDVGSYDSVLAVSVQERGRGGSSVLLFHCHHIGAGTLKSSLEKLVRQRKEEQRQYGNVPETPPDPPYIPVSYRAAEPWAEHSGPQSLPPIQHKPPSEYGADQNIWMGPNGEVMSDPERDVLVLNHVLGDMELLVGRLRGSAGSTKTPKKKKKKKKKDLPSKAEYVDFFQKAKYALNLLAYNWQHIRTPSGPELLDLIFQTLTSVLEQCPHPHLAEEVETPLLLPEALQLLEGTLLPEQHRTWQSLGMAWHRSRAQYPNADQVPRYVPTFSDGWLPPPMLTADYQPVLDGNPPGYRDAPGQLPPPHPPTAVRALYEFQGRNPQELSVRMGDTLQVLDQQKKWWLVRSRGGQQGYVPSNILEPVGHEDGSQGSPPTLHVGSSPAEVTAWLKDKGFSPLTVRCLGVLGGQQLLQMRAAELRAVCPEEWRRVLFKLSSARSALGMDPTD</sequence>
<dbReference type="PANTHER" id="PTHR12287">
    <property type="entry name" value="EPIDERMAL GROWTH FACTOR RECEPTOR KINASE SUBSTRATE EPS8-RELATED PROTEIN"/>
    <property type="match status" value="1"/>
</dbReference>
<evidence type="ECO:0000256" key="1">
    <source>
        <dbReference type="ARBA" id="ARBA00006197"/>
    </source>
</evidence>
<evidence type="ECO:0000259" key="5">
    <source>
        <dbReference type="PROSITE" id="PS50002"/>
    </source>
</evidence>
<keyword evidence="7" id="KW-1185">Reference proteome</keyword>
<protein>
    <submittedName>
        <fullName evidence="6">EPS8 signaling adaptor L3</fullName>
    </submittedName>
</protein>
<dbReference type="GeneTree" id="ENSGT00940000158169"/>
<dbReference type="Pfam" id="PF22975">
    <property type="entry name" value="EPS8_2nd"/>
    <property type="match status" value="1"/>
</dbReference>
<gene>
    <name evidence="6" type="primary">LOC107050775</name>
</gene>
<dbReference type="FunCoup" id="A0A8V1AFP0">
    <property type="interactions" value="13"/>
</dbReference>
<dbReference type="InterPro" id="IPR036028">
    <property type="entry name" value="SH3-like_dom_sf"/>
</dbReference>
<dbReference type="GO" id="GO:0003779">
    <property type="term" value="F:actin binding"/>
    <property type="evidence" value="ECO:0000318"/>
    <property type="project" value="GO_Central"/>
</dbReference>
<feature type="domain" description="SH3" evidence="5">
    <location>
        <begin position="489"/>
        <end position="548"/>
    </location>
</feature>
<dbReference type="Pfam" id="PF08416">
    <property type="entry name" value="PTB"/>
    <property type="match status" value="1"/>
</dbReference>
<dbReference type="GO" id="GO:0032587">
    <property type="term" value="C:ruffle membrane"/>
    <property type="evidence" value="ECO:0000318"/>
    <property type="project" value="GO_Central"/>
</dbReference>
<dbReference type="Proteomes" id="UP000000539">
    <property type="component" value="Chromosome 26"/>
</dbReference>
<dbReference type="SMART" id="SM00326">
    <property type="entry name" value="SH3"/>
    <property type="match status" value="1"/>
</dbReference>
<dbReference type="InterPro" id="IPR013625">
    <property type="entry name" value="PTB"/>
</dbReference>
<evidence type="ECO:0000256" key="3">
    <source>
        <dbReference type="PROSITE-ProRule" id="PRU00192"/>
    </source>
</evidence>
<dbReference type="InterPro" id="IPR001452">
    <property type="entry name" value="SH3_domain"/>
</dbReference>
<accession>A0A8V1AFP0</accession>
<evidence type="ECO:0000256" key="2">
    <source>
        <dbReference type="ARBA" id="ARBA00022443"/>
    </source>
</evidence>
<dbReference type="GO" id="GO:0005737">
    <property type="term" value="C:cytoplasm"/>
    <property type="evidence" value="ECO:0007669"/>
    <property type="project" value="Ensembl"/>
</dbReference>
<reference evidence="6" key="3">
    <citation type="submission" date="2025-09" db="UniProtKB">
        <authorList>
            <consortium name="Ensembl"/>
        </authorList>
    </citation>
    <scope>IDENTIFICATION</scope>
    <source>
        <strain evidence="6">broiler</strain>
    </source>
</reference>
<dbReference type="Gene3D" id="2.30.30.40">
    <property type="entry name" value="SH3 Domains"/>
    <property type="match status" value="1"/>
</dbReference>
<dbReference type="InterPro" id="IPR055093">
    <property type="entry name" value="EPS8_2nd"/>
</dbReference>
<dbReference type="Gene3D" id="1.10.150.50">
    <property type="entry name" value="Transcription Factor, Ets-1"/>
    <property type="match status" value="1"/>
</dbReference>
<dbReference type="Pfam" id="PF18016">
    <property type="entry name" value="SAM_3"/>
    <property type="match status" value="1"/>
</dbReference>
<dbReference type="SUPFAM" id="SSF50044">
    <property type="entry name" value="SH3-domain"/>
    <property type="match status" value="1"/>
</dbReference>
<dbReference type="GO" id="GO:0035023">
    <property type="term" value="P:regulation of Rho protein signal transduction"/>
    <property type="evidence" value="ECO:0000318"/>
    <property type="project" value="GO_Central"/>
</dbReference>
<dbReference type="Pfam" id="PF00018">
    <property type="entry name" value="SH3_1"/>
    <property type="match status" value="1"/>
</dbReference>
<dbReference type="InterPro" id="IPR013761">
    <property type="entry name" value="SAM/pointed_sf"/>
</dbReference>
<dbReference type="GO" id="GO:0005085">
    <property type="term" value="F:guanyl-nucleotide exchange factor activity"/>
    <property type="evidence" value="ECO:0007669"/>
    <property type="project" value="Ensembl"/>
</dbReference>
<feature type="compositionally biased region" description="Basic residues" evidence="4">
    <location>
        <begin position="330"/>
        <end position="340"/>
    </location>
</feature>
<dbReference type="AlphaFoldDB" id="A0A8V1AFP0"/>
<dbReference type="GO" id="GO:1900029">
    <property type="term" value="P:positive regulation of ruffle assembly"/>
    <property type="evidence" value="ECO:0000318"/>
    <property type="project" value="GO_Central"/>
</dbReference>
<dbReference type="GO" id="GO:0007266">
    <property type="term" value="P:Rho protein signal transduction"/>
    <property type="evidence" value="ECO:0000318"/>
    <property type="project" value="GO_Central"/>
</dbReference>
<evidence type="ECO:0000256" key="4">
    <source>
        <dbReference type="SAM" id="MobiDB-lite"/>
    </source>
</evidence>
<dbReference type="Gene3D" id="2.30.29.30">
    <property type="entry name" value="Pleckstrin-homology domain (PH domain)/Phosphotyrosine-binding domain (PTB)"/>
    <property type="match status" value="1"/>
</dbReference>
<dbReference type="PRINTS" id="PR00452">
    <property type="entry name" value="SH3DOMAIN"/>
</dbReference>
<dbReference type="InterPro" id="IPR039801">
    <property type="entry name" value="EPS8-like"/>
</dbReference>
<reference evidence="6" key="2">
    <citation type="submission" date="2025-08" db="UniProtKB">
        <authorList>
            <consortium name="Ensembl"/>
        </authorList>
    </citation>
    <scope>IDENTIFICATION</scope>
    <source>
        <strain evidence="6">broiler</strain>
    </source>
</reference>